<accession>A0AAD1KZW7</accession>
<keyword evidence="1" id="KW-0472">Membrane</keyword>
<evidence type="ECO:0000256" key="1">
    <source>
        <dbReference type="SAM" id="Phobius"/>
    </source>
</evidence>
<dbReference type="EMBL" id="AP026382">
    <property type="protein sequence ID" value="BDN94937.1"/>
    <property type="molecule type" value="Genomic_DNA"/>
</dbReference>
<sequence length="62" mass="6843">MSKNPLFYLKGHLVSLLTQLMSWSAKRGRTTTAAFVPGTTTVCSVIVWVMSAARRFPRRGAS</sequence>
<evidence type="ECO:0000313" key="3">
    <source>
        <dbReference type="Proteomes" id="UP001058317"/>
    </source>
</evidence>
<dbReference type="Proteomes" id="UP001058317">
    <property type="component" value="Chromosome"/>
</dbReference>
<keyword evidence="1" id="KW-0812">Transmembrane</keyword>
<gene>
    <name evidence="2" type="ORF">KAM621c_00420</name>
</gene>
<proteinExistence type="predicted"/>
<name>A0AAD1KZW7_CITBR</name>
<dbReference type="AlphaFoldDB" id="A0AAD1KZW7"/>
<evidence type="ECO:0000313" key="2">
    <source>
        <dbReference type="EMBL" id="BDN94937.1"/>
    </source>
</evidence>
<feature type="transmembrane region" description="Helical" evidence="1">
    <location>
        <begin position="34"/>
        <end position="53"/>
    </location>
</feature>
<protein>
    <submittedName>
        <fullName evidence="2">Uncharacterized protein</fullName>
    </submittedName>
</protein>
<reference evidence="2" key="1">
    <citation type="submission" date="2022-07" db="EMBL/GenBank/DDBJ databases">
        <title>Complete genome sequence of carbapenem-resistant Citrobacter spp. in Japan.</title>
        <authorList>
            <person name="Maehana S."/>
            <person name="Suzuki M."/>
            <person name="Kitasato H."/>
        </authorList>
    </citation>
    <scope>NUCLEOTIDE SEQUENCE</scope>
    <source>
        <strain evidence="2">KAM621</strain>
    </source>
</reference>
<organism evidence="2 3">
    <name type="scientific">Citrobacter braakii</name>
    <dbReference type="NCBI Taxonomy" id="57706"/>
    <lineage>
        <taxon>Bacteria</taxon>
        <taxon>Pseudomonadati</taxon>
        <taxon>Pseudomonadota</taxon>
        <taxon>Gammaproteobacteria</taxon>
        <taxon>Enterobacterales</taxon>
        <taxon>Enterobacteriaceae</taxon>
        <taxon>Citrobacter</taxon>
        <taxon>Citrobacter freundii complex</taxon>
    </lineage>
</organism>
<keyword evidence="1" id="KW-1133">Transmembrane helix</keyword>